<comment type="caution">
    <text evidence="2">The sequence shown here is derived from an EMBL/GenBank/DDBJ whole genome shotgun (WGS) entry which is preliminary data.</text>
</comment>
<organism evidence="2 3">
    <name type="scientific">Vibrio ishigakensis</name>
    <dbReference type="NCBI Taxonomy" id="1481914"/>
    <lineage>
        <taxon>Bacteria</taxon>
        <taxon>Pseudomonadati</taxon>
        <taxon>Pseudomonadota</taxon>
        <taxon>Gammaproteobacteria</taxon>
        <taxon>Vibrionales</taxon>
        <taxon>Vibrionaceae</taxon>
        <taxon>Vibrio</taxon>
    </lineage>
</organism>
<reference evidence="2 3" key="1">
    <citation type="submission" date="2015-01" db="EMBL/GenBank/DDBJ databases">
        <title>Vibrio sp. C94 JCM 19241 whole genome shotgun sequence.</title>
        <authorList>
            <person name="Sawabe T."/>
            <person name="Meirelles P."/>
            <person name="Feng G."/>
            <person name="Sayaka M."/>
            <person name="Hattori M."/>
            <person name="Ohkuma M."/>
        </authorList>
    </citation>
    <scope>NUCLEOTIDE SEQUENCE [LARGE SCALE GENOMIC DNA]</scope>
    <source>
        <strain evidence="3">JCM 19241</strain>
    </source>
</reference>
<feature type="transmembrane region" description="Helical" evidence="1">
    <location>
        <begin position="48"/>
        <end position="68"/>
    </location>
</feature>
<dbReference type="Proteomes" id="UP000031666">
    <property type="component" value="Unassembled WGS sequence"/>
</dbReference>
<keyword evidence="1" id="KW-1133">Transmembrane helix</keyword>
<name>A0A0B8QEJ9_9VIBR</name>
<gene>
    <name evidence="2" type="ORF">JCM19241_808</name>
</gene>
<feature type="transmembrane region" description="Helical" evidence="1">
    <location>
        <begin position="109"/>
        <end position="128"/>
    </location>
</feature>
<dbReference type="Pfam" id="PF04955">
    <property type="entry name" value="HupE_UreJ"/>
    <property type="match status" value="1"/>
</dbReference>
<accession>A0A0B8QEJ9</accession>
<dbReference type="EMBL" id="BBSC01000011">
    <property type="protein sequence ID" value="GAM78080.1"/>
    <property type="molecule type" value="Genomic_DNA"/>
</dbReference>
<proteinExistence type="predicted"/>
<evidence type="ECO:0000313" key="2">
    <source>
        <dbReference type="EMBL" id="GAM78080.1"/>
    </source>
</evidence>
<feature type="transmembrane region" description="Helical" evidence="1">
    <location>
        <begin position="75"/>
        <end position="94"/>
    </location>
</feature>
<dbReference type="PIRSF" id="PIRSF016919">
    <property type="entry name" value="HupE_UreJ"/>
    <property type="match status" value="1"/>
</dbReference>
<evidence type="ECO:0000313" key="3">
    <source>
        <dbReference type="Proteomes" id="UP000031666"/>
    </source>
</evidence>
<keyword evidence="1" id="KW-0812">Transmembrane</keyword>
<keyword evidence="1" id="KW-0472">Membrane</keyword>
<protein>
    <submittedName>
        <fullName evidence="2">Nickel-binding accessory protein ureJ-hupE</fullName>
    </submittedName>
</protein>
<evidence type="ECO:0000256" key="1">
    <source>
        <dbReference type="SAM" id="Phobius"/>
    </source>
</evidence>
<dbReference type="InterPro" id="IPR007038">
    <property type="entry name" value="HupE_UreJ"/>
</dbReference>
<dbReference type="STRING" id="1481914.JCM19241_808"/>
<dbReference type="AlphaFoldDB" id="A0A0B8QEJ9"/>
<sequence>MSGLEHLLAMVAVGILSSRYGGATIWQIPALFISSLLIGLYLGESGSVLAYHQAGIALSLLLLGALLLRSSIPNLLFMGGTALIFGLFHGYAHGIEIGGLINPEGFRKGFFMGSVLIHVVGVMLGMVPQNYFRFHKAMRLSGLGYISFGVIGLSVGWL</sequence>
<reference evidence="2 3" key="2">
    <citation type="submission" date="2015-01" db="EMBL/GenBank/DDBJ databases">
        <authorList>
            <consortium name="NBRP consortium"/>
            <person name="Sawabe T."/>
            <person name="Meirelles P."/>
            <person name="Feng G."/>
            <person name="Sayaka M."/>
            <person name="Hattori M."/>
            <person name="Ohkuma M."/>
        </authorList>
    </citation>
    <scope>NUCLEOTIDE SEQUENCE [LARGE SCALE GENOMIC DNA]</scope>
    <source>
        <strain evidence="3">JCM 19241</strain>
    </source>
</reference>
<feature type="transmembrane region" description="Helical" evidence="1">
    <location>
        <begin position="140"/>
        <end position="157"/>
    </location>
</feature>